<reference evidence="1 2" key="1">
    <citation type="journal article" date="2022" name="Hortic Res">
        <title>A haplotype resolved chromosomal level avocado genome allows analysis of novel avocado genes.</title>
        <authorList>
            <person name="Nath O."/>
            <person name="Fletcher S.J."/>
            <person name="Hayward A."/>
            <person name="Shaw L.M."/>
            <person name="Masouleh A.K."/>
            <person name="Furtado A."/>
            <person name="Henry R.J."/>
            <person name="Mitter N."/>
        </authorList>
    </citation>
    <scope>NUCLEOTIDE SEQUENCE [LARGE SCALE GENOMIC DNA]</scope>
    <source>
        <strain evidence="2">cv. Hass</strain>
    </source>
</reference>
<protein>
    <submittedName>
        <fullName evidence="1">Uncharacterized protein</fullName>
    </submittedName>
</protein>
<comment type="caution">
    <text evidence="1">The sequence shown here is derived from an EMBL/GenBank/DDBJ whole genome shotgun (WGS) entry which is preliminary data.</text>
</comment>
<organism evidence="1 2">
    <name type="scientific">Persea americana</name>
    <name type="common">Avocado</name>
    <dbReference type="NCBI Taxonomy" id="3435"/>
    <lineage>
        <taxon>Eukaryota</taxon>
        <taxon>Viridiplantae</taxon>
        <taxon>Streptophyta</taxon>
        <taxon>Embryophyta</taxon>
        <taxon>Tracheophyta</taxon>
        <taxon>Spermatophyta</taxon>
        <taxon>Magnoliopsida</taxon>
        <taxon>Magnoliidae</taxon>
        <taxon>Laurales</taxon>
        <taxon>Lauraceae</taxon>
        <taxon>Persea</taxon>
    </lineage>
</organism>
<evidence type="ECO:0000313" key="1">
    <source>
        <dbReference type="EMBL" id="KAJ8640319.1"/>
    </source>
</evidence>
<dbReference type="EMBL" id="CM056813">
    <property type="protein sequence ID" value="KAJ8640319.1"/>
    <property type="molecule type" value="Genomic_DNA"/>
</dbReference>
<sequence length="216" mass="23165">MKTALALTALQLVTTNYPAPSPNQDILVKLLLPLAKSSLVKPSPISPHLALLSMFSSILTPLPLALLPQSNSPILTPFLQQTTIIQPAISSQQNLPPKPFSKKTASSKPSSSNSKASALSFQDLPYDAVTEIPQRTPTPTTDTSNLFSILDNCSFAYPTTFGRNLQASLEDNSSSSSGPPPGFEPSLPPPELRKPDHIPPLEVDQPPPFLRKLPPT</sequence>
<keyword evidence="2" id="KW-1185">Reference proteome</keyword>
<accession>A0ACC2M4S3</accession>
<dbReference type="Proteomes" id="UP001234297">
    <property type="component" value="Chromosome 5"/>
</dbReference>
<proteinExistence type="predicted"/>
<gene>
    <name evidence="1" type="ORF">MRB53_017013</name>
</gene>
<name>A0ACC2M4S3_PERAE</name>
<evidence type="ECO:0000313" key="2">
    <source>
        <dbReference type="Proteomes" id="UP001234297"/>
    </source>
</evidence>